<accession>A0A1S1ZP99</accession>
<dbReference type="GeneID" id="61421179"/>
<feature type="compositionally biased region" description="Polar residues" evidence="1">
    <location>
        <begin position="116"/>
        <end position="126"/>
    </location>
</feature>
<comment type="caution">
    <text evidence="2">The sequence shown here is derived from an EMBL/GenBank/DDBJ whole genome shotgun (WGS) entry which is preliminary data.</text>
</comment>
<dbReference type="Proteomes" id="UP000217465">
    <property type="component" value="Unassembled WGS sequence"/>
</dbReference>
<evidence type="ECO:0000313" key="3">
    <source>
        <dbReference type="Proteomes" id="UP000217465"/>
    </source>
</evidence>
<name>A0A1S1ZP99_9STRE</name>
<organism evidence="2 3">
    <name type="scientific">Streptococcus parauberis</name>
    <dbReference type="NCBI Taxonomy" id="1348"/>
    <lineage>
        <taxon>Bacteria</taxon>
        <taxon>Bacillati</taxon>
        <taxon>Bacillota</taxon>
        <taxon>Bacilli</taxon>
        <taxon>Lactobacillales</taxon>
        <taxon>Streptococcaceae</taxon>
        <taxon>Streptococcus</taxon>
    </lineage>
</organism>
<reference evidence="2 3" key="1">
    <citation type="submission" date="2016-06" db="EMBL/GenBank/DDBJ databases">
        <authorList>
            <person name="Haines A.N."/>
            <person name="Council K.R."/>
        </authorList>
    </citation>
    <scope>NUCLEOTIDE SEQUENCE [LARGE SCALE GENOMIC DNA]</scope>
    <source>
        <strain evidence="2 3">SP158-29</strain>
    </source>
</reference>
<evidence type="ECO:0000313" key="2">
    <source>
        <dbReference type="EMBL" id="PCH11515.1"/>
    </source>
</evidence>
<dbReference type="RefSeq" id="WP_003106089.1">
    <property type="nucleotide sequence ID" value="NZ_CP025420.1"/>
</dbReference>
<dbReference type="AlphaFoldDB" id="A0A1S1ZP99"/>
<proteinExistence type="predicted"/>
<sequence length="203" mass="23865">MTKHQFPLVADGQPIIEAGRQMYLYENTDLITNIHGYYQDKNYEDIRHENELAFENQSESYQESNRKKIIDEGRNYAEMARKRAKRDIKAKRQDYIAKEMIYSPKPKYKSEKSAVSGKNSQMTSHPATALSHLSEKLSQESYILAEISTHYNEPKETNQPVAKKNNYDFLKRSQIYNNEEARIHREKTIAQELNLTRLEDVKN</sequence>
<gene>
    <name evidence="2" type="ORF">A9Y57_01819</name>
</gene>
<feature type="region of interest" description="Disordered" evidence="1">
    <location>
        <begin position="107"/>
        <end position="127"/>
    </location>
</feature>
<protein>
    <submittedName>
        <fullName evidence="2">Uncharacterized protein</fullName>
    </submittedName>
</protein>
<dbReference type="OrthoDB" id="2235632at2"/>
<evidence type="ECO:0000256" key="1">
    <source>
        <dbReference type="SAM" id="MobiDB-lite"/>
    </source>
</evidence>
<dbReference type="EMBL" id="NSGR01000009">
    <property type="protein sequence ID" value="PCH11515.1"/>
    <property type="molecule type" value="Genomic_DNA"/>
</dbReference>